<comment type="caution">
    <text evidence="3">The sequence shown here is derived from an EMBL/GenBank/DDBJ whole genome shotgun (WGS) entry which is preliminary data.</text>
</comment>
<dbReference type="RefSeq" id="WP_232513844.1">
    <property type="nucleotide sequence ID" value="NZ_CP018044.1"/>
</dbReference>
<accession>A0A087ADF5</accession>
<dbReference type="eggNOG" id="ENOG5031TDZ">
    <property type="taxonomic scope" value="Bacteria"/>
</dbReference>
<dbReference type="EMBL" id="JGYU01000009">
    <property type="protein sequence ID" value="KFI56805.1"/>
    <property type="molecule type" value="Genomic_DNA"/>
</dbReference>
<evidence type="ECO:0000256" key="1">
    <source>
        <dbReference type="SAM" id="MobiDB-lite"/>
    </source>
</evidence>
<dbReference type="STRING" id="35760.BCHO_1288"/>
<feature type="domain" description="Leucine rich repeat variant" evidence="2">
    <location>
        <begin position="47"/>
        <end position="104"/>
    </location>
</feature>
<reference evidence="3 4" key="1">
    <citation type="submission" date="2014-03" db="EMBL/GenBank/DDBJ databases">
        <title>Genomics of Bifidobacteria.</title>
        <authorList>
            <person name="Ventura M."/>
            <person name="Milani C."/>
            <person name="Lugli G.A."/>
        </authorList>
    </citation>
    <scope>NUCLEOTIDE SEQUENCE [LARGE SCALE GENOMIC DNA]</scope>
    <source>
        <strain evidence="3 4">LMG 10510</strain>
    </source>
</reference>
<evidence type="ECO:0000259" key="2">
    <source>
        <dbReference type="Pfam" id="PF25591"/>
    </source>
</evidence>
<keyword evidence="4" id="KW-1185">Reference proteome</keyword>
<name>A0A087ADF5_9BIFI</name>
<evidence type="ECO:0000313" key="3">
    <source>
        <dbReference type="EMBL" id="KFI56805.1"/>
    </source>
</evidence>
<feature type="compositionally biased region" description="Basic and acidic residues" evidence="1">
    <location>
        <begin position="18"/>
        <end position="27"/>
    </location>
</feature>
<dbReference type="AlphaFoldDB" id="A0A087ADF5"/>
<dbReference type="Pfam" id="PF25591">
    <property type="entry name" value="LRV_2"/>
    <property type="match status" value="1"/>
</dbReference>
<feature type="compositionally biased region" description="Basic residues" evidence="1">
    <location>
        <begin position="1"/>
        <end position="17"/>
    </location>
</feature>
<protein>
    <recommendedName>
        <fullName evidence="2">Leucine rich repeat variant domain-containing protein</fullName>
    </recommendedName>
</protein>
<dbReference type="InterPro" id="IPR057893">
    <property type="entry name" value="LRV_2"/>
</dbReference>
<sequence length="114" mass="12673">MSMSHRRGCAKRARAAHRRLESTRAEDCAASESCVEPLTPPAPPIRLTPTVASDPDTPIEVLWHIARHAPHLRKWVIVNRSADANLLEYISQQGGPGVRETLQMLFDSVDRARA</sequence>
<dbReference type="Proteomes" id="UP000028995">
    <property type="component" value="Unassembled WGS sequence"/>
</dbReference>
<proteinExistence type="predicted"/>
<evidence type="ECO:0000313" key="4">
    <source>
        <dbReference type="Proteomes" id="UP000028995"/>
    </source>
</evidence>
<feature type="region of interest" description="Disordered" evidence="1">
    <location>
        <begin position="1"/>
        <end position="45"/>
    </location>
</feature>
<gene>
    <name evidence="3" type="ORF">BCHO_1288</name>
</gene>
<organism evidence="3 4">
    <name type="scientific">Bifidobacterium choerinum</name>
    <dbReference type="NCBI Taxonomy" id="35760"/>
    <lineage>
        <taxon>Bacteria</taxon>
        <taxon>Bacillati</taxon>
        <taxon>Actinomycetota</taxon>
        <taxon>Actinomycetes</taxon>
        <taxon>Bifidobacteriales</taxon>
        <taxon>Bifidobacteriaceae</taxon>
        <taxon>Bifidobacterium</taxon>
    </lineage>
</organism>